<dbReference type="EMBL" id="CAUYUJ010018563">
    <property type="protein sequence ID" value="CAK0884580.1"/>
    <property type="molecule type" value="Genomic_DNA"/>
</dbReference>
<feature type="non-terminal residue" evidence="1">
    <location>
        <position position="81"/>
    </location>
</feature>
<name>A0ABN9WHG9_9DINO</name>
<feature type="non-terminal residue" evidence="1">
    <location>
        <position position="1"/>
    </location>
</feature>
<organism evidence="1 2">
    <name type="scientific">Prorocentrum cordatum</name>
    <dbReference type="NCBI Taxonomy" id="2364126"/>
    <lineage>
        <taxon>Eukaryota</taxon>
        <taxon>Sar</taxon>
        <taxon>Alveolata</taxon>
        <taxon>Dinophyceae</taxon>
        <taxon>Prorocentrales</taxon>
        <taxon>Prorocentraceae</taxon>
        <taxon>Prorocentrum</taxon>
    </lineage>
</organism>
<reference evidence="1" key="1">
    <citation type="submission" date="2023-10" db="EMBL/GenBank/DDBJ databases">
        <authorList>
            <person name="Chen Y."/>
            <person name="Shah S."/>
            <person name="Dougan E. K."/>
            <person name="Thang M."/>
            <person name="Chan C."/>
        </authorList>
    </citation>
    <scope>NUCLEOTIDE SEQUENCE [LARGE SCALE GENOMIC DNA]</scope>
</reference>
<keyword evidence="2" id="KW-1185">Reference proteome</keyword>
<gene>
    <name evidence="1" type="ORF">PCOR1329_LOCUS66463</name>
</gene>
<evidence type="ECO:0000313" key="1">
    <source>
        <dbReference type="EMBL" id="CAK0884580.1"/>
    </source>
</evidence>
<sequence>WALVAEAEAAASEGLAAGWAANAAAAEEAALGGPAAGWGAVAADAAEAAESPEGLEDVHLDGLTADAVRPLTASAARRKAH</sequence>
<comment type="caution">
    <text evidence="1">The sequence shown here is derived from an EMBL/GenBank/DDBJ whole genome shotgun (WGS) entry which is preliminary data.</text>
</comment>
<protein>
    <submittedName>
        <fullName evidence="1">Uncharacterized protein</fullName>
    </submittedName>
</protein>
<accession>A0ABN9WHG9</accession>
<evidence type="ECO:0000313" key="2">
    <source>
        <dbReference type="Proteomes" id="UP001189429"/>
    </source>
</evidence>
<dbReference type="Proteomes" id="UP001189429">
    <property type="component" value="Unassembled WGS sequence"/>
</dbReference>
<proteinExistence type="predicted"/>